<keyword evidence="2" id="KW-0687">Ribonucleoprotein</keyword>
<keyword evidence="3" id="KW-1185">Reference proteome</keyword>
<keyword evidence="2" id="KW-0689">Ribosomal protein</keyword>
<dbReference type="InterPro" id="IPR003776">
    <property type="entry name" value="YcaO-like_dom"/>
</dbReference>
<dbReference type="PROSITE" id="PS51664">
    <property type="entry name" value="YCAO"/>
    <property type="match status" value="1"/>
</dbReference>
<dbReference type="EMBL" id="JADBEK010000001">
    <property type="protein sequence ID" value="MBE1589931.1"/>
    <property type="molecule type" value="Genomic_DNA"/>
</dbReference>
<dbReference type="Pfam" id="PF02624">
    <property type="entry name" value="YcaO"/>
    <property type="match status" value="1"/>
</dbReference>
<organism evidence="2 3">
    <name type="scientific">Nonomuraea angiospora</name>
    <dbReference type="NCBI Taxonomy" id="46172"/>
    <lineage>
        <taxon>Bacteria</taxon>
        <taxon>Bacillati</taxon>
        <taxon>Actinomycetota</taxon>
        <taxon>Actinomycetes</taxon>
        <taxon>Streptosporangiales</taxon>
        <taxon>Streptosporangiaceae</taxon>
        <taxon>Nonomuraea</taxon>
    </lineage>
</organism>
<dbReference type="GO" id="GO:0005840">
    <property type="term" value="C:ribosome"/>
    <property type="evidence" value="ECO:0007669"/>
    <property type="project" value="UniProtKB-KW"/>
</dbReference>
<accession>A0ABR9MC46</accession>
<dbReference type="Proteomes" id="UP000633509">
    <property type="component" value="Unassembled WGS sequence"/>
</dbReference>
<reference evidence="2 3" key="1">
    <citation type="submission" date="2020-10" db="EMBL/GenBank/DDBJ databases">
        <title>Sequencing the genomes of 1000 actinobacteria strains.</title>
        <authorList>
            <person name="Klenk H.-P."/>
        </authorList>
    </citation>
    <scope>NUCLEOTIDE SEQUENCE [LARGE SCALE GENOMIC DNA]</scope>
    <source>
        <strain evidence="2 3">DSM 43173</strain>
    </source>
</reference>
<name>A0ABR9MC46_9ACTN</name>
<evidence type="ECO:0000313" key="2">
    <source>
        <dbReference type="EMBL" id="MBE1589931.1"/>
    </source>
</evidence>
<dbReference type="RefSeq" id="WP_192789890.1">
    <property type="nucleotide sequence ID" value="NZ_JADBEK010000001.1"/>
</dbReference>
<dbReference type="Gene3D" id="3.30.1330.230">
    <property type="match status" value="1"/>
</dbReference>
<evidence type="ECO:0000259" key="1">
    <source>
        <dbReference type="PROSITE" id="PS51664"/>
    </source>
</evidence>
<comment type="caution">
    <text evidence="2">The sequence shown here is derived from an EMBL/GenBank/DDBJ whole genome shotgun (WGS) entry which is preliminary data.</text>
</comment>
<gene>
    <name evidence="2" type="ORF">H4W80_008189</name>
</gene>
<evidence type="ECO:0000313" key="3">
    <source>
        <dbReference type="Proteomes" id="UP000633509"/>
    </source>
</evidence>
<proteinExistence type="predicted"/>
<feature type="domain" description="YcaO" evidence="1">
    <location>
        <begin position="1"/>
        <end position="111"/>
    </location>
</feature>
<protein>
    <submittedName>
        <fullName evidence="2">Ribosomal protein S12 methylthiotransferase accessory factor YcaO</fullName>
    </submittedName>
</protein>
<sequence length="111" mass="12340">MRARRQHGEALLYKLLETVEGDGFLMTWYERLPVPRIDPGAARDRTIPLQAAAITAETGYRVELYDTTVEHGIPSVWATGVGQDGDPGRPRMVCAAPPGPVWLRRRPCSAR</sequence>